<reference evidence="7 8" key="1">
    <citation type="submission" date="2024-05" db="EMBL/GenBank/DDBJ databases">
        <title>A draft genome resource for the thread blight pathogen Marasmius tenuissimus strain MS-2.</title>
        <authorList>
            <person name="Yulfo-Soto G.E."/>
            <person name="Baruah I.K."/>
            <person name="Amoako-Attah I."/>
            <person name="Bukari Y."/>
            <person name="Meinhardt L.W."/>
            <person name="Bailey B.A."/>
            <person name="Cohen S.P."/>
        </authorList>
    </citation>
    <scope>NUCLEOTIDE SEQUENCE [LARGE SCALE GENOMIC DNA]</scope>
    <source>
        <strain evidence="7 8">MS-2</strain>
    </source>
</reference>
<accession>A0ABR2ZM22</accession>
<evidence type="ECO:0008006" key="9">
    <source>
        <dbReference type="Google" id="ProtNLM"/>
    </source>
</evidence>
<dbReference type="InterPro" id="IPR029063">
    <property type="entry name" value="SAM-dependent_MTases_sf"/>
</dbReference>
<dbReference type="PROSITE" id="PS51683">
    <property type="entry name" value="SAM_OMT_II"/>
    <property type="match status" value="1"/>
</dbReference>
<evidence type="ECO:0000256" key="2">
    <source>
        <dbReference type="ARBA" id="ARBA00022679"/>
    </source>
</evidence>
<dbReference type="Gene3D" id="3.40.50.150">
    <property type="entry name" value="Vaccinia Virus protein VP39"/>
    <property type="match status" value="1"/>
</dbReference>
<feature type="region of interest" description="Disordered" evidence="4">
    <location>
        <begin position="197"/>
        <end position="223"/>
    </location>
</feature>
<dbReference type="SUPFAM" id="SSF46785">
    <property type="entry name" value="Winged helix' DNA-binding domain"/>
    <property type="match status" value="1"/>
</dbReference>
<protein>
    <recommendedName>
        <fullName evidence="9">O-methyltransferase domain-containing protein</fullName>
    </recommendedName>
</protein>
<dbReference type="SUPFAM" id="SSF53335">
    <property type="entry name" value="S-adenosyl-L-methionine-dependent methyltransferases"/>
    <property type="match status" value="1"/>
</dbReference>
<keyword evidence="8" id="KW-1185">Reference proteome</keyword>
<dbReference type="PANTHER" id="PTHR43712">
    <property type="entry name" value="PUTATIVE (AFU_ORTHOLOGUE AFUA_4G14580)-RELATED"/>
    <property type="match status" value="1"/>
</dbReference>
<evidence type="ECO:0000256" key="3">
    <source>
        <dbReference type="ARBA" id="ARBA00022691"/>
    </source>
</evidence>
<evidence type="ECO:0000259" key="5">
    <source>
        <dbReference type="Pfam" id="PF00891"/>
    </source>
</evidence>
<dbReference type="InterPro" id="IPR016461">
    <property type="entry name" value="COMT-like"/>
</dbReference>
<evidence type="ECO:0000313" key="7">
    <source>
        <dbReference type="EMBL" id="KAL0062300.1"/>
    </source>
</evidence>
<feature type="compositionally biased region" description="Basic and acidic residues" evidence="4">
    <location>
        <begin position="203"/>
        <end position="214"/>
    </location>
</feature>
<gene>
    <name evidence="7" type="ORF">AAF712_010784</name>
</gene>
<dbReference type="InterPro" id="IPR012967">
    <property type="entry name" value="COMT_dimerisation"/>
</dbReference>
<proteinExistence type="predicted"/>
<evidence type="ECO:0000313" key="8">
    <source>
        <dbReference type="Proteomes" id="UP001437256"/>
    </source>
</evidence>
<dbReference type="Gene3D" id="1.10.10.10">
    <property type="entry name" value="Winged helix-like DNA-binding domain superfamily/Winged helix DNA-binding domain"/>
    <property type="match status" value="1"/>
</dbReference>
<dbReference type="InterPro" id="IPR036390">
    <property type="entry name" value="WH_DNA-bd_sf"/>
</dbReference>
<dbReference type="Pfam" id="PF08100">
    <property type="entry name" value="Dimerisation"/>
    <property type="match status" value="1"/>
</dbReference>
<keyword evidence="1" id="KW-0489">Methyltransferase</keyword>
<dbReference type="Pfam" id="PF00891">
    <property type="entry name" value="Methyltransf_2"/>
    <property type="match status" value="1"/>
</dbReference>
<dbReference type="EMBL" id="JBBXMP010000108">
    <property type="protein sequence ID" value="KAL0062300.1"/>
    <property type="molecule type" value="Genomic_DNA"/>
</dbReference>
<sequence>MIAISNPEVHQLLDLITDGIAAFDKTGALSPNLNDTSGYMSSDFGKNNEQAKHLSAVIAAAALQLAAIFQPPQNLLLNLASGAYKTAALRVCLEGNVTEILREAGPKGAHVREISAINGLDPKILARFLRYLATLHIYRELSPGVFANNRVSAVMDTGKDVKELFDSTDEVCKAAMLSWETITDPAYPAITPLNKTFPTSNRRASENHELHEQNHEEEDAGPPDAVTIFDLLQRPEEAARHRRFAVAMEGMSGVQPLECLSRGKSYSFYNSFRPRITAITAYEWESLPEKAVVVDVGGGVGTISLELTKRYPKLNFVVQDLSGFVEKGSELASYNRLAAAAHNFFKPQPRKDASIYLLRHVVHNWSDEDSIKILTRLREAAREDTKLILLEIIMPYACRTSNADTGASLDPGTVIPGASAGEAPVPLLANFGAVNEFAYLMDITMFALCKDSSERTIDQFAVLFQKSGWKLTRVNRLAEDAGMWQAIEGVPV</sequence>
<evidence type="ECO:0000256" key="4">
    <source>
        <dbReference type="SAM" id="MobiDB-lite"/>
    </source>
</evidence>
<evidence type="ECO:0000256" key="1">
    <source>
        <dbReference type="ARBA" id="ARBA00022603"/>
    </source>
</evidence>
<dbReference type="InterPro" id="IPR001077">
    <property type="entry name" value="COMT_C"/>
</dbReference>
<name>A0ABR2ZM22_9AGAR</name>
<evidence type="ECO:0000259" key="6">
    <source>
        <dbReference type="Pfam" id="PF08100"/>
    </source>
</evidence>
<feature type="domain" description="O-methyltransferase dimerisation" evidence="6">
    <location>
        <begin position="78"/>
        <end position="154"/>
    </location>
</feature>
<keyword evidence="3" id="KW-0949">S-adenosyl-L-methionine</keyword>
<dbReference type="Proteomes" id="UP001437256">
    <property type="component" value="Unassembled WGS sequence"/>
</dbReference>
<dbReference type="InterPro" id="IPR036388">
    <property type="entry name" value="WH-like_DNA-bd_sf"/>
</dbReference>
<keyword evidence="2" id="KW-0808">Transferase</keyword>
<dbReference type="PANTHER" id="PTHR43712:SF2">
    <property type="entry name" value="O-METHYLTRANSFERASE CICE"/>
    <property type="match status" value="1"/>
</dbReference>
<comment type="caution">
    <text evidence="7">The sequence shown here is derived from an EMBL/GenBank/DDBJ whole genome shotgun (WGS) entry which is preliminary data.</text>
</comment>
<feature type="domain" description="O-methyltransferase C-terminal" evidence="5">
    <location>
        <begin position="279"/>
        <end position="405"/>
    </location>
</feature>
<organism evidence="7 8">
    <name type="scientific">Marasmius tenuissimus</name>
    <dbReference type="NCBI Taxonomy" id="585030"/>
    <lineage>
        <taxon>Eukaryota</taxon>
        <taxon>Fungi</taxon>
        <taxon>Dikarya</taxon>
        <taxon>Basidiomycota</taxon>
        <taxon>Agaricomycotina</taxon>
        <taxon>Agaricomycetes</taxon>
        <taxon>Agaricomycetidae</taxon>
        <taxon>Agaricales</taxon>
        <taxon>Marasmiineae</taxon>
        <taxon>Marasmiaceae</taxon>
        <taxon>Marasmius</taxon>
    </lineage>
</organism>